<name>A0A1B1U6Y2_9HELI</name>
<protein>
    <recommendedName>
        <fullName evidence="8">Thymidylate kinase</fullName>
        <ecNumber evidence="8">2.7.4.9</ecNumber>
    </recommendedName>
    <alternativeName>
        <fullName evidence="8">dTMP kinase</fullName>
    </alternativeName>
</protein>
<dbReference type="STRING" id="222136.BBW65_06705"/>
<dbReference type="SUPFAM" id="SSF52540">
    <property type="entry name" value="P-loop containing nucleoside triphosphate hydrolases"/>
    <property type="match status" value="1"/>
</dbReference>
<gene>
    <name evidence="8" type="primary">tmk</name>
    <name evidence="10" type="ORF">BBW65_06705</name>
</gene>
<keyword evidence="11" id="KW-1185">Reference proteome</keyword>
<comment type="catalytic activity">
    <reaction evidence="7 8">
        <text>dTMP + ATP = dTDP + ADP</text>
        <dbReference type="Rhea" id="RHEA:13517"/>
        <dbReference type="ChEBI" id="CHEBI:30616"/>
        <dbReference type="ChEBI" id="CHEBI:58369"/>
        <dbReference type="ChEBI" id="CHEBI:63528"/>
        <dbReference type="ChEBI" id="CHEBI:456216"/>
        <dbReference type="EC" id="2.7.4.9"/>
    </reaction>
</comment>
<dbReference type="EC" id="2.7.4.9" evidence="8"/>
<keyword evidence="3 8" id="KW-0545">Nucleotide biosynthesis</keyword>
<dbReference type="OrthoDB" id="9774907at2"/>
<dbReference type="AlphaFoldDB" id="A0A1B1U6Y2"/>
<reference evidence="11" key="1">
    <citation type="submission" date="2016-07" db="EMBL/GenBank/DDBJ databases">
        <authorList>
            <person name="Florea S."/>
            <person name="Webb J.S."/>
            <person name="Jaromczyk J."/>
            <person name="Schardl C.L."/>
        </authorList>
    </citation>
    <scope>NUCLEOTIDE SEQUENCE [LARGE SCALE GENOMIC DNA]</scope>
    <source>
        <strain evidence="11">MIT 01-6242</strain>
    </source>
</reference>
<comment type="similarity">
    <text evidence="1 8">Belongs to the thymidylate kinase family.</text>
</comment>
<sequence length="193" mass="21454">MYVAIEGIDTAGKSTQIALLKESYPDAIFTLEPGGSALGVELRHILLQANRPLSPKAEFLLFLADRAQHIQEVVLPNLDKMVVSDRSLISGVAYAQKVGLEDAVALNRFATSDILPHFAIILKIPKETLIQRLNAKKRDHIEERGVEHLLEIQERLIFACEALGVPFVCIDASLRPDEIFEEIKQNITSKIFG</sequence>
<feature type="binding site" evidence="8">
    <location>
        <begin position="7"/>
        <end position="14"/>
    </location>
    <ligand>
        <name>ATP</name>
        <dbReference type="ChEBI" id="CHEBI:30616"/>
    </ligand>
</feature>
<dbReference type="GO" id="GO:0006227">
    <property type="term" value="P:dUDP biosynthetic process"/>
    <property type="evidence" value="ECO:0007669"/>
    <property type="project" value="TreeGrafter"/>
</dbReference>
<evidence type="ECO:0000313" key="11">
    <source>
        <dbReference type="Proteomes" id="UP000092884"/>
    </source>
</evidence>
<dbReference type="PANTHER" id="PTHR10344:SF4">
    <property type="entry name" value="UMP-CMP KINASE 2, MITOCHONDRIAL"/>
    <property type="match status" value="1"/>
</dbReference>
<dbReference type="Pfam" id="PF02223">
    <property type="entry name" value="Thymidylate_kin"/>
    <property type="match status" value="1"/>
</dbReference>
<accession>A0A1B1U6Y2</accession>
<dbReference type="GO" id="GO:0006235">
    <property type="term" value="P:dTTP biosynthetic process"/>
    <property type="evidence" value="ECO:0007669"/>
    <property type="project" value="UniProtKB-UniRule"/>
</dbReference>
<evidence type="ECO:0000256" key="8">
    <source>
        <dbReference type="HAMAP-Rule" id="MF_00165"/>
    </source>
</evidence>
<evidence type="ECO:0000313" key="10">
    <source>
        <dbReference type="EMBL" id="ANV98500.1"/>
    </source>
</evidence>
<keyword evidence="4 8" id="KW-0547">Nucleotide-binding</keyword>
<dbReference type="CDD" id="cd01672">
    <property type="entry name" value="TMPK"/>
    <property type="match status" value="1"/>
</dbReference>
<feature type="domain" description="Thymidylate kinase-like" evidence="9">
    <location>
        <begin position="5"/>
        <end position="183"/>
    </location>
</feature>
<dbReference type="GO" id="GO:0005524">
    <property type="term" value="F:ATP binding"/>
    <property type="evidence" value="ECO:0007669"/>
    <property type="project" value="UniProtKB-UniRule"/>
</dbReference>
<dbReference type="NCBIfam" id="TIGR00041">
    <property type="entry name" value="DTMP_kinase"/>
    <property type="match status" value="1"/>
</dbReference>
<comment type="function">
    <text evidence="8">Phosphorylation of dTMP to form dTDP in both de novo and salvage pathways of dTTP synthesis.</text>
</comment>
<dbReference type="RefSeq" id="WP_066341311.1">
    <property type="nucleotide sequence ID" value="NZ_CP016503.1"/>
</dbReference>
<dbReference type="EMBL" id="CP016503">
    <property type="protein sequence ID" value="ANV98500.1"/>
    <property type="molecule type" value="Genomic_DNA"/>
</dbReference>
<dbReference type="GO" id="GO:0004798">
    <property type="term" value="F:dTMP kinase activity"/>
    <property type="evidence" value="ECO:0007669"/>
    <property type="project" value="UniProtKB-UniRule"/>
</dbReference>
<dbReference type="GO" id="GO:0006233">
    <property type="term" value="P:dTDP biosynthetic process"/>
    <property type="evidence" value="ECO:0007669"/>
    <property type="project" value="InterPro"/>
</dbReference>
<evidence type="ECO:0000256" key="1">
    <source>
        <dbReference type="ARBA" id="ARBA00009776"/>
    </source>
</evidence>
<evidence type="ECO:0000256" key="7">
    <source>
        <dbReference type="ARBA" id="ARBA00048743"/>
    </source>
</evidence>
<dbReference type="Gene3D" id="3.40.50.300">
    <property type="entry name" value="P-loop containing nucleotide triphosphate hydrolases"/>
    <property type="match status" value="1"/>
</dbReference>
<dbReference type="InterPro" id="IPR018094">
    <property type="entry name" value="Thymidylate_kinase"/>
</dbReference>
<dbReference type="InterPro" id="IPR039430">
    <property type="entry name" value="Thymidylate_kin-like_dom"/>
</dbReference>
<dbReference type="GO" id="GO:0005829">
    <property type="term" value="C:cytosol"/>
    <property type="evidence" value="ECO:0007669"/>
    <property type="project" value="TreeGrafter"/>
</dbReference>
<dbReference type="KEGG" id="het:BBW65_06705"/>
<dbReference type="Proteomes" id="UP000092884">
    <property type="component" value="Chromosome"/>
</dbReference>
<dbReference type="HAMAP" id="MF_00165">
    <property type="entry name" value="Thymidylate_kinase"/>
    <property type="match status" value="1"/>
</dbReference>
<dbReference type="InterPro" id="IPR027417">
    <property type="entry name" value="P-loop_NTPase"/>
</dbReference>
<evidence type="ECO:0000256" key="3">
    <source>
        <dbReference type="ARBA" id="ARBA00022727"/>
    </source>
</evidence>
<evidence type="ECO:0000256" key="6">
    <source>
        <dbReference type="ARBA" id="ARBA00022840"/>
    </source>
</evidence>
<evidence type="ECO:0000256" key="4">
    <source>
        <dbReference type="ARBA" id="ARBA00022741"/>
    </source>
</evidence>
<evidence type="ECO:0000256" key="5">
    <source>
        <dbReference type="ARBA" id="ARBA00022777"/>
    </source>
</evidence>
<keyword evidence="6 8" id="KW-0067">ATP-binding</keyword>
<keyword evidence="5 8" id="KW-0418">Kinase</keyword>
<evidence type="ECO:0000256" key="2">
    <source>
        <dbReference type="ARBA" id="ARBA00022679"/>
    </source>
</evidence>
<keyword evidence="2 8" id="KW-0808">Transferase</keyword>
<dbReference type="PANTHER" id="PTHR10344">
    <property type="entry name" value="THYMIDYLATE KINASE"/>
    <property type="match status" value="1"/>
</dbReference>
<organism evidence="10 11">
    <name type="scientific">Helicobacter enhydrae</name>
    <dbReference type="NCBI Taxonomy" id="222136"/>
    <lineage>
        <taxon>Bacteria</taxon>
        <taxon>Pseudomonadati</taxon>
        <taxon>Campylobacterota</taxon>
        <taxon>Epsilonproteobacteria</taxon>
        <taxon>Campylobacterales</taxon>
        <taxon>Helicobacteraceae</taxon>
        <taxon>Helicobacter</taxon>
    </lineage>
</organism>
<proteinExistence type="inferred from homology"/>
<evidence type="ECO:0000259" key="9">
    <source>
        <dbReference type="Pfam" id="PF02223"/>
    </source>
</evidence>